<dbReference type="Gene3D" id="3.40.50.1820">
    <property type="entry name" value="alpha/beta hydrolase"/>
    <property type="match status" value="1"/>
</dbReference>
<dbReference type="GO" id="GO:0016787">
    <property type="term" value="F:hydrolase activity"/>
    <property type="evidence" value="ECO:0007669"/>
    <property type="project" value="UniProtKB-KW"/>
</dbReference>
<dbReference type="InterPro" id="IPR049492">
    <property type="entry name" value="BD-FAE-like_dom"/>
</dbReference>
<evidence type="ECO:0000313" key="4">
    <source>
        <dbReference type="EMBL" id="OIJ41898.1"/>
    </source>
</evidence>
<evidence type="ECO:0000313" key="5">
    <source>
        <dbReference type="Proteomes" id="UP000180246"/>
    </source>
</evidence>
<evidence type="ECO:0000256" key="1">
    <source>
        <dbReference type="ARBA" id="ARBA00022801"/>
    </source>
</evidence>
<dbReference type="InterPro" id="IPR050300">
    <property type="entry name" value="GDXG_lipolytic_enzyme"/>
</dbReference>
<keyword evidence="1 4" id="KW-0378">Hydrolase</keyword>
<accession>A0A1S2N9X8</accession>
<dbReference type="InterPro" id="IPR006311">
    <property type="entry name" value="TAT_signal"/>
</dbReference>
<comment type="caution">
    <text evidence="4">The sequence shown here is derived from an EMBL/GenBank/DDBJ whole genome shotgun (WGS) entry which is preliminary data.</text>
</comment>
<name>A0A1S2N9X8_9BURK</name>
<organism evidence="4 5">
    <name type="scientific">Massilia timonae</name>
    <dbReference type="NCBI Taxonomy" id="47229"/>
    <lineage>
        <taxon>Bacteria</taxon>
        <taxon>Pseudomonadati</taxon>
        <taxon>Pseudomonadota</taxon>
        <taxon>Betaproteobacteria</taxon>
        <taxon>Burkholderiales</taxon>
        <taxon>Oxalobacteraceae</taxon>
        <taxon>Telluria group</taxon>
        <taxon>Massilia</taxon>
    </lineage>
</organism>
<dbReference type="Pfam" id="PF20434">
    <property type="entry name" value="BD-FAE"/>
    <property type="match status" value="1"/>
</dbReference>
<gene>
    <name evidence="4" type="ORF">LO55_3688</name>
</gene>
<dbReference type="EMBL" id="JRYB01000001">
    <property type="protein sequence ID" value="OIJ41898.1"/>
    <property type="molecule type" value="Genomic_DNA"/>
</dbReference>
<dbReference type="PANTHER" id="PTHR48081">
    <property type="entry name" value="AB HYDROLASE SUPERFAMILY PROTEIN C4A8.06C"/>
    <property type="match status" value="1"/>
</dbReference>
<dbReference type="Proteomes" id="UP000180246">
    <property type="component" value="Unassembled WGS sequence"/>
</dbReference>
<feature type="signal peptide" evidence="2">
    <location>
        <begin position="1"/>
        <end position="24"/>
    </location>
</feature>
<dbReference type="PROSITE" id="PS51318">
    <property type="entry name" value="TAT"/>
    <property type="match status" value="1"/>
</dbReference>
<dbReference type="InterPro" id="IPR029058">
    <property type="entry name" value="AB_hydrolase_fold"/>
</dbReference>
<feature type="chain" id="PRO_5012593911" evidence="2">
    <location>
        <begin position="25"/>
        <end position="321"/>
    </location>
</feature>
<evidence type="ECO:0000256" key="2">
    <source>
        <dbReference type="SAM" id="SignalP"/>
    </source>
</evidence>
<keyword evidence="2" id="KW-0732">Signal</keyword>
<evidence type="ECO:0000259" key="3">
    <source>
        <dbReference type="Pfam" id="PF20434"/>
    </source>
</evidence>
<dbReference type="AlphaFoldDB" id="A0A1S2N9X8"/>
<reference evidence="4 5" key="1">
    <citation type="submission" date="2014-10" db="EMBL/GenBank/DDBJ databases">
        <authorList>
            <person name="Seo M.-J."/>
            <person name="Seok Y.J."/>
            <person name="Cha I.-T."/>
        </authorList>
    </citation>
    <scope>NUCLEOTIDE SEQUENCE [LARGE SCALE GENOMIC DNA]</scope>
    <source>
        <strain evidence="4 5">NEU</strain>
    </source>
</reference>
<dbReference type="PANTHER" id="PTHR48081:SF6">
    <property type="entry name" value="PEPTIDASE S9 PROLYL OLIGOPEPTIDASE CATALYTIC DOMAIN-CONTAINING PROTEIN"/>
    <property type="match status" value="1"/>
</dbReference>
<dbReference type="SUPFAM" id="SSF53474">
    <property type="entry name" value="alpha/beta-Hydrolases"/>
    <property type="match status" value="1"/>
</dbReference>
<feature type="domain" description="BD-FAE-like" evidence="3">
    <location>
        <begin position="76"/>
        <end position="272"/>
    </location>
</feature>
<protein>
    <submittedName>
        <fullName evidence="4">Alpha/beta hydrolase fold family protein</fullName>
    </submittedName>
</protein>
<proteinExistence type="predicted"/>
<sequence>MHTTRRRMLKQIGAAMLAASTSGAALSAAPASAEGWPPAPATIPLWPEGVPGARAGLEPERYVDGRISRVSEPTLTVYLAAVDRANGSAVIICPGGGYERLAIEREGEQYARWLSSLGVTAFVLKYRMREFGHPAPLQDVLRAVRLVRSQAAQYKLRPERIGVMGSSAGGHLAASAGTLFDHPLGRTGAGLDAVSARPDFLVLMYPVIALEGPAAHMGSRNALLGASPSAADVELMSVARQVTARTPPTLLIHTQADAAVPVENSILFYQALTRAKVPAEMYVFEHGEHGMGMRPNLGTASAWPRRAEEWLQARGLLDRAK</sequence>